<dbReference type="SUPFAM" id="SSF52540">
    <property type="entry name" value="P-loop containing nucleoside triphosphate hydrolases"/>
    <property type="match status" value="1"/>
</dbReference>
<dbReference type="GO" id="GO:0005524">
    <property type="term" value="F:ATP binding"/>
    <property type="evidence" value="ECO:0007669"/>
    <property type="project" value="InterPro"/>
</dbReference>
<keyword evidence="3" id="KW-1185">Reference proteome</keyword>
<dbReference type="PROSITE" id="PS00618">
    <property type="entry name" value="RECF_2"/>
    <property type="match status" value="1"/>
</dbReference>
<proteinExistence type="predicted"/>
<dbReference type="GO" id="GO:0003697">
    <property type="term" value="F:single-stranded DNA binding"/>
    <property type="evidence" value="ECO:0007669"/>
    <property type="project" value="InterPro"/>
</dbReference>
<dbReference type="GO" id="GO:0006281">
    <property type="term" value="P:DNA repair"/>
    <property type="evidence" value="ECO:0007669"/>
    <property type="project" value="InterPro"/>
</dbReference>
<evidence type="ECO:0008006" key="4">
    <source>
        <dbReference type="Google" id="ProtNLM"/>
    </source>
</evidence>
<dbReference type="InterPro" id="IPR027417">
    <property type="entry name" value="P-loop_NTPase"/>
</dbReference>
<gene>
    <name evidence="2" type="ORF">SAMN05421749_10411</name>
</gene>
<organism evidence="2 3">
    <name type="scientific">Acinetobacter marinus</name>
    <dbReference type="NCBI Taxonomy" id="281375"/>
    <lineage>
        <taxon>Bacteria</taxon>
        <taxon>Pseudomonadati</taxon>
        <taxon>Pseudomonadota</taxon>
        <taxon>Gammaproteobacteria</taxon>
        <taxon>Moraxellales</taxon>
        <taxon>Moraxellaceae</taxon>
        <taxon>Acinetobacter</taxon>
    </lineage>
</organism>
<name>A0A1G6KCV9_9GAMM</name>
<dbReference type="AlphaFoldDB" id="A0A1G6KCV9"/>
<dbReference type="EMBL" id="FMYK01000004">
    <property type="protein sequence ID" value="SDC28784.1"/>
    <property type="molecule type" value="Genomic_DNA"/>
</dbReference>
<dbReference type="InterPro" id="IPR018078">
    <property type="entry name" value="DNA-binding_RecF_CS"/>
</dbReference>
<reference evidence="3" key="1">
    <citation type="submission" date="2016-09" db="EMBL/GenBank/DDBJ databases">
        <authorList>
            <person name="Varghese N."/>
            <person name="Submissions S."/>
        </authorList>
    </citation>
    <scope>NUCLEOTIDE SEQUENCE [LARGE SCALE GENOMIC DNA]</scope>
    <source>
        <strain evidence="3">ANC 3699</strain>
    </source>
</reference>
<feature type="compositionally biased region" description="Basic and acidic residues" evidence="1">
    <location>
        <begin position="107"/>
        <end position="128"/>
    </location>
</feature>
<feature type="region of interest" description="Disordered" evidence="1">
    <location>
        <begin position="97"/>
        <end position="139"/>
    </location>
</feature>
<dbReference type="Proteomes" id="UP000242317">
    <property type="component" value="Unassembled WGS sequence"/>
</dbReference>
<protein>
    <recommendedName>
        <fullName evidence="4">AAA domain-containing protein</fullName>
    </recommendedName>
</protein>
<evidence type="ECO:0000313" key="2">
    <source>
        <dbReference type="EMBL" id="SDC28784.1"/>
    </source>
</evidence>
<dbReference type="OrthoDB" id="9815944at2"/>
<evidence type="ECO:0000256" key="1">
    <source>
        <dbReference type="SAM" id="MobiDB-lite"/>
    </source>
</evidence>
<sequence>MRLIAVQLQHINQFDHLAVRLQSGQSKLPISLFLANQNAGKSNLLKQIFHGLSWLPARYKDLRSAGAIMPDSDIQNDALQAQIQITIEYPAELLSKADDSQVQQDNSQDKQSEQPLEKPSETSIEKPTEQSSAKAPSIRPQCHWTIKKIRSTPSSIALSRADTNGLDALIPQYQKLMENDPYFTLPCLAYYPSERFVHEVNLNIKNTQSTLTPIHQAYDQVSLSFTTFNKFFEWLREVHDLENAQSAQLLRQYLDPQTRLADQAQFDELFSQLEHAYRLTPQRCLNSLRSAIHTVMPEIDDIFIEYQPKLRLMVKYQGEFTPFLQLSQTEKTCCALVGDIVRRLCILNPNSLFPCLEGDGIVLIDDVDAHLDLTHRQQILQRLHRAFPRIQFIATATHSDMVEFQSDVECFELKYAQAHRLDLSAHQQRLAQVYQSLQAQNLEADNENNALAEKLPNENEAEVEESQSIEQLDFAQLMALIQNLEPSLQQQLLQSLQDQSINPDT</sequence>
<accession>A0A1G6KCV9</accession>
<dbReference type="Gene3D" id="3.40.50.300">
    <property type="entry name" value="P-loop containing nucleotide triphosphate hydrolases"/>
    <property type="match status" value="1"/>
</dbReference>
<evidence type="ECO:0000313" key="3">
    <source>
        <dbReference type="Proteomes" id="UP000242317"/>
    </source>
</evidence>
<dbReference type="RefSeq" id="WP_092618790.1">
    <property type="nucleotide sequence ID" value="NZ_FMYK01000004.1"/>
</dbReference>